<accession>A0A5J5C172</accession>
<evidence type="ECO:0000256" key="1">
    <source>
        <dbReference type="SAM" id="Coils"/>
    </source>
</evidence>
<keyword evidence="1" id="KW-0175">Coiled coil</keyword>
<reference evidence="2 3" key="1">
    <citation type="submission" date="2019-09" db="EMBL/GenBank/DDBJ databases">
        <title>A chromosome-level genome assembly of the Chinese tupelo Nyssa sinensis.</title>
        <authorList>
            <person name="Yang X."/>
            <person name="Kang M."/>
            <person name="Yang Y."/>
            <person name="Xiong H."/>
            <person name="Wang M."/>
            <person name="Zhang Z."/>
            <person name="Wang Z."/>
            <person name="Wu H."/>
            <person name="Ma T."/>
            <person name="Liu J."/>
            <person name="Xi Z."/>
        </authorList>
    </citation>
    <scope>NUCLEOTIDE SEQUENCE [LARGE SCALE GENOMIC DNA]</scope>
    <source>
        <strain evidence="2">J267</strain>
        <tissue evidence="2">Leaf</tissue>
    </source>
</reference>
<keyword evidence="3" id="KW-1185">Reference proteome</keyword>
<dbReference type="EMBL" id="CM018032">
    <property type="protein sequence ID" value="KAA8547171.1"/>
    <property type="molecule type" value="Genomic_DNA"/>
</dbReference>
<protein>
    <submittedName>
        <fullName evidence="2">Uncharacterized protein</fullName>
    </submittedName>
</protein>
<feature type="coiled-coil region" evidence="1">
    <location>
        <begin position="8"/>
        <end position="42"/>
    </location>
</feature>
<organism evidence="2 3">
    <name type="scientific">Nyssa sinensis</name>
    <dbReference type="NCBI Taxonomy" id="561372"/>
    <lineage>
        <taxon>Eukaryota</taxon>
        <taxon>Viridiplantae</taxon>
        <taxon>Streptophyta</taxon>
        <taxon>Embryophyta</taxon>
        <taxon>Tracheophyta</taxon>
        <taxon>Spermatophyta</taxon>
        <taxon>Magnoliopsida</taxon>
        <taxon>eudicotyledons</taxon>
        <taxon>Gunneridae</taxon>
        <taxon>Pentapetalae</taxon>
        <taxon>asterids</taxon>
        <taxon>Cornales</taxon>
        <taxon>Nyssaceae</taxon>
        <taxon>Nyssa</taxon>
    </lineage>
</organism>
<proteinExistence type="predicted"/>
<dbReference type="AlphaFoldDB" id="A0A5J5C172"/>
<sequence>MAESNNMLSLQDSELNSVRAEVAELRKKVSNLKSNLSIAETVVLEVEKRHSLKLAIVYSKVNANAQDDIELEAEEEIMLEDSISKVLDNFEVPHSM</sequence>
<evidence type="ECO:0000313" key="3">
    <source>
        <dbReference type="Proteomes" id="UP000325577"/>
    </source>
</evidence>
<dbReference type="OrthoDB" id="6436679at2759"/>
<dbReference type="Proteomes" id="UP000325577">
    <property type="component" value="Linkage Group LG1"/>
</dbReference>
<gene>
    <name evidence="2" type="ORF">F0562_003620</name>
</gene>
<name>A0A5J5C172_9ASTE</name>
<evidence type="ECO:0000313" key="2">
    <source>
        <dbReference type="EMBL" id="KAA8547171.1"/>
    </source>
</evidence>